<reference evidence="5 6" key="1">
    <citation type="submission" date="2020-08" db="EMBL/GenBank/DDBJ databases">
        <title>The Agave Microbiome: Exploring the role of microbial communities in plant adaptations to desert environments.</title>
        <authorList>
            <person name="Partida-Martinez L.P."/>
        </authorList>
    </citation>
    <scope>NUCLEOTIDE SEQUENCE [LARGE SCALE GENOMIC DNA]</scope>
    <source>
        <strain evidence="5 6">AS2.23</strain>
    </source>
</reference>
<keyword evidence="5" id="KW-0670">Pyruvate</keyword>
<feature type="domain" description="Xylose isomerase-like TIM barrel" evidence="4">
    <location>
        <begin position="22"/>
        <end position="244"/>
    </location>
</feature>
<name>A0A7W4THY4_KINRA</name>
<feature type="active site" description="Proton donor/acceptor" evidence="3">
    <location>
        <position position="239"/>
    </location>
</feature>
<keyword evidence="1 2" id="KW-0413">Isomerase</keyword>
<evidence type="ECO:0000259" key="4">
    <source>
        <dbReference type="Pfam" id="PF01261"/>
    </source>
</evidence>
<sequence length="273" mass="29233">MRFSANLSMLYQELPFLERIPAAAADGFTGVEFLGAYDEDVLEVRAALEAAGLRQVLFNVPSGDWAGGERGIACLPERVEEFEEGVARALEHARTLGCSLVNVLAGRIPEGLELDTALETLAENVRFAAHALAPAGVTVLLEAVNTRDVPGFALPTIADAAALLSRVQAPNTGLQFDVYHAQVMRGDLLATFERFRTAIQHVQIADNPGRHEPGTGEVNYSFLLPALRAAGYGGYIGAEYVPTTAGTGWLREFAPVPEPAWGSTRGSAWEAAR</sequence>
<dbReference type="InterPro" id="IPR026040">
    <property type="entry name" value="HyI-like"/>
</dbReference>
<dbReference type="EMBL" id="JACHVY010000001">
    <property type="protein sequence ID" value="MBB2899259.1"/>
    <property type="molecule type" value="Genomic_DNA"/>
</dbReference>
<dbReference type="FunFam" id="3.20.20.150:FF:000007">
    <property type="entry name" value="Hydroxypyruvate isomerase"/>
    <property type="match status" value="1"/>
</dbReference>
<dbReference type="PIRSF" id="PIRSF006241">
    <property type="entry name" value="HyI"/>
    <property type="match status" value="1"/>
</dbReference>
<evidence type="ECO:0000256" key="2">
    <source>
        <dbReference type="PIRNR" id="PIRNR006241"/>
    </source>
</evidence>
<dbReference type="GO" id="GO:0046487">
    <property type="term" value="P:glyoxylate metabolic process"/>
    <property type="evidence" value="ECO:0007669"/>
    <property type="project" value="TreeGrafter"/>
</dbReference>
<dbReference type="PANTHER" id="PTHR43489:SF6">
    <property type="entry name" value="HYDROXYPYRUVATE ISOMERASE-RELATED"/>
    <property type="match status" value="1"/>
</dbReference>
<evidence type="ECO:0000313" key="5">
    <source>
        <dbReference type="EMBL" id="MBB2899259.1"/>
    </source>
</evidence>
<dbReference type="Proteomes" id="UP000533269">
    <property type="component" value="Unassembled WGS sequence"/>
</dbReference>
<evidence type="ECO:0000256" key="3">
    <source>
        <dbReference type="PIRSR" id="PIRSR006241-50"/>
    </source>
</evidence>
<dbReference type="Gene3D" id="3.20.20.150">
    <property type="entry name" value="Divalent-metal-dependent TIM barrel enzymes"/>
    <property type="match status" value="1"/>
</dbReference>
<reference evidence="5 6" key="2">
    <citation type="submission" date="2020-08" db="EMBL/GenBank/DDBJ databases">
        <authorList>
            <person name="Partida-Martinez L."/>
            <person name="Huntemann M."/>
            <person name="Clum A."/>
            <person name="Wang J."/>
            <person name="Palaniappan K."/>
            <person name="Ritter S."/>
            <person name="Chen I.-M."/>
            <person name="Stamatis D."/>
            <person name="Reddy T."/>
            <person name="O'Malley R."/>
            <person name="Daum C."/>
            <person name="Shapiro N."/>
            <person name="Ivanova N."/>
            <person name="Kyrpides N."/>
            <person name="Woyke T."/>
        </authorList>
    </citation>
    <scope>NUCLEOTIDE SEQUENCE [LARGE SCALE GENOMIC DNA]</scope>
    <source>
        <strain evidence="5 6">AS2.23</strain>
    </source>
</reference>
<dbReference type="InterPro" id="IPR036237">
    <property type="entry name" value="Xyl_isomerase-like_sf"/>
</dbReference>
<dbReference type="Pfam" id="PF01261">
    <property type="entry name" value="AP_endonuc_2"/>
    <property type="match status" value="1"/>
</dbReference>
<comment type="similarity">
    <text evidence="2">Belongs to the hyi family.</text>
</comment>
<protein>
    <submittedName>
        <fullName evidence="5">Hydroxypyruvate isomerase</fullName>
        <ecNumber evidence="5">5.3.1.22</ecNumber>
    </submittedName>
</protein>
<proteinExistence type="inferred from homology"/>
<evidence type="ECO:0000256" key="1">
    <source>
        <dbReference type="ARBA" id="ARBA00023235"/>
    </source>
</evidence>
<dbReference type="PANTHER" id="PTHR43489">
    <property type="entry name" value="ISOMERASE"/>
    <property type="match status" value="1"/>
</dbReference>
<accession>A0A7W4THY4</accession>
<dbReference type="AlphaFoldDB" id="A0A7W4THY4"/>
<comment type="caution">
    <text evidence="5">The sequence shown here is derived from an EMBL/GenBank/DDBJ whole genome shotgun (WGS) entry which is preliminary data.</text>
</comment>
<gene>
    <name evidence="5" type="ORF">FHR75_000047</name>
</gene>
<evidence type="ECO:0000313" key="6">
    <source>
        <dbReference type="Proteomes" id="UP000533269"/>
    </source>
</evidence>
<organism evidence="5 6">
    <name type="scientific">Kineococcus radiotolerans</name>
    <dbReference type="NCBI Taxonomy" id="131568"/>
    <lineage>
        <taxon>Bacteria</taxon>
        <taxon>Bacillati</taxon>
        <taxon>Actinomycetota</taxon>
        <taxon>Actinomycetes</taxon>
        <taxon>Kineosporiales</taxon>
        <taxon>Kineosporiaceae</taxon>
        <taxon>Kineococcus</taxon>
    </lineage>
</organism>
<dbReference type="InterPro" id="IPR050417">
    <property type="entry name" value="Sugar_Epim/Isomerase"/>
</dbReference>
<dbReference type="SUPFAM" id="SSF51658">
    <property type="entry name" value="Xylose isomerase-like"/>
    <property type="match status" value="1"/>
</dbReference>
<dbReference type="EC" id="5.3.1.22" evidence="5"/>
<dbReference type="InterPro" id="IPR013022">
    <property type="entry name" value="Xyl_isomerase-like_TIM-brl"/>
</dbReference>
<dbReference type="GO" id="GO:0008903">
    <property type="term" value="F:hydroxypyruvate isomerase activity"/>
    <property type="evidence" value="ECO:0007669"/>
    <property type="project" value="UniProtKB-EC"/>
</dbReference>
<feature type="active site" description="Proton donor/acceptor" evidence="3">
    <location>
        <position position="142"/>
    </location>
</feature>